<name>A0AAW5V0F5_9LEPT</name>
<evidence type="ECO:0000313" key="2">
    <source>
        <dbReference type="EMBL" id="MCW7515180.1"/>
    </source>
</evidence>
<proteinExistence type="predicted"/>
<keyword evidence="1" id="KW-0812">Transmembrane</keyword>
<dbReference type="EMBL" id="JAMQQD010000002">
    <property type="protein sequence ID" value="MCW7515180.1"/>
    <property type="molecule type" value="Genomic_DNA"/>
</dbReference>
<gene>
    <name evidence="2" type="ORF">ND810_08425</name>
</gene>
<dbReference type="Proteomes" id="UP001209694">
    <property type="component" value="Unassembled WGS sequence"/>
</dbReference>
<evidence type="ECO:0000256" key="1">
    <source>
        <dbReference type="SAM" id="Phobius"/>
    </source>
</evidence>
<reference evidence="2" key="1">
    <citation type="submission" date="2022-06" db="EMBL/GenBank/DDBJ databases">
        <title>Leptospira isolates from biofilms formed at urban environments.</title>
        <authorList>
            <person name="Ribeiro P.S."/>
            <person name="Sousa T."/>
            <person name="Carvalho N."/>
            <person name="Aburjaile F."/>
            <person name="Neves F."/>
            <person name="Oliveira D."/>
            <person name="Blanco L."/>
            <person name="Lima J."/>
            <person name="Costa F."/>
            <person name="Brenig B."/>
            <person name="Soares S."/>
            <person name="Ramos R."/>
            <person name="Goes-Neto A."/>
            <person name="Matiuzzi M."/>
            <person name="Azevedo V."/>
            <person name="Ristow P."/>
        </authorList>
    </citation>
    <scope>NUCLEOTIDE SEQUENCE</scope>
    <source>
        <strain evidence="2">VSF7</strain>
    </source>
</reference>
<organism evidence="2 3">
    <name type="scientific">Leptospira levettii</name>
    <dbReference type="NCBI Taxonomy" id="2023178"/>
    <lineage>
        <taxon>Bacteria</taxon>
        <taxon>Pseudomonadati</taxon>
        <taxon>Spirochaetota</taxon>
        <taxon>Spirochaetia</taxon>
        <taxon>Leptospirales</taxon>
        <taxon>Leptospiraceae</taxon>
        <taxon>Leptospira</taxon>
    </lineage>
</organism>
<feature type="transmembrane region" description="Helical" evidence="1">
    <location>
        <begin position="20"/>
        <end position="43"/>
    </location>
</feature>
<protein>
    <submittedName>
        <fullName evidence="2">Uncharacterized protein</fullName>
    </submittedName>
</protein>
<dbReference type="RefSeq" id="WP_246836613.1">
    <property type="nucleotide sequence ID" value="NZ_JAMQPS010000001.1"/>
</dbReference>
<dbReference type="AlphaFoldDB" id="A0AAW5V0F5"/>
<evidence type="ECO:0000313" key="3">
    <source>
        <dbReference type="Proteomes" id="UP001209694"/>
    </source>
</evidence>
<keyword evidence="1" id="KW-0472">Membrane</keyword>
<comment type="caution">
    <text evidence="2">The sequence shown here is derived from an EMBL/GenBank/DDBJ whole genome shotgun (WGS) entry which is preliminary data.</text>
</comment>
<keyword evidence="1" id="KW-1133">Transmembrane helix</keyword>
<sequence length="163" mass="19085">MRITTIAFPPLGGYTFHMRWFFFLVIGFHSCTSFDRMVFLGIVDDSIREKRNEYIRRQVTLGASSECLVLPSGSIPFSRMEPCPIGDFRSVDYDRMIKVEGRIHVWYVPSYVLEGHSNLEFYQDVTLGRGPFHNRSLKENILRQSMSQSQYQNRKIPTLQYSK</sequence>
<accession>A0AAW5V0F5</accession>